<keyword evidence="5" id="KW-1185">Reference proteome</keyword>
<dbReference type="Proteomes" id="UP000007879">
    <property type="component" value="Unassembled WGS sequence"/>
</dbReference>
<dbReference type="KEGG" id="aqu:109585573"/>
<dbReference type="InterPro" id="IPR002110">
    <property type="entry name" value="Ankyrin_rpt"/>
</dbReference>
<proteinExistence type="predicted"/>
<dbReference type="GeneID" id="109585573"/>
<feature type="repeat" description="ANK" evidence="3">
    <location>
        <begin position="218"/>
        <end position="250"/>
    </location>
</feature>
<feature type="repeat" description="ANK" evidence="3">
    <location>
        <begin position="66"/>
        <end position="98"/>
    </location>
</feature>
<dbReference type="Gene3D" id="1.25.40.20">
    <property type="entry name" value="Ankyrin repeat-containing domain"/>
    <property type="match status" value="5"/>
</dbReference>
<dbReference type="PANTHER" id="PTHR24123">
    <property type="entry name" value="ANKYRIN REPEAT-CONTAINING"/>
    <property type="match status" value="1"/>
</dbReference>
<sequence>MKFATQAGLISTIKFVIENNDIDPAEFVDEDDGKTLLHHAAEYGHTDIVELLLNGKRVDANCKDFLRTRPIHLAVKKGNITIVQMLVDHNADVNCKDLDGMTPLHYGFKSKNKSVVEHLLQNCEANPDTCICEKDNRTILHFAIDIIHCFQNQLNKENSEDEEDKFISIFEVIAKKTDVNIKDKDGNTPLLCAVLVCSERLVTILLENKANPNIRNNEGHTALQYAVSQGNFTILTLLLDYNADLNARMTEKKERFKTDPMSRVKMDETALHFVVRLKFSSDFYKLLLNRGADLKIRDADGYTALYYAAKNKNYDLVKDMNVKGADTKVKDMNGLTLLHHAAIMNSKRLTEIVLANKKFDVNMACKKGNSALHYALMKKSEDEEDGEYSNENESVCSLLIGRGAHINCRNQQDGMTPLLYAVFKKYKKVAATIIEASKQQSIEKIIIQATNKRKMTALHIAISNKDEDMLNLLLQSDYVLNEPDEDGMSPLHYGSLHGFMTDKFVQHKNFKNCLNYQNEITGKTALHYAVECNHKDVVTILLDEGANLFLEDKAHSCSIYFY</sequence>
<dbReference type="InterPro" id="IPR051165">
    <property type="entry name" value="Multifunctional_ANK_Repeat"/>
</dbReference>
<feature type="repeat" description="ANK" evidence="3">
    <location>
        <begin position="266"/>
        <end position="299"/>
    </location>
</feature>
<keyword evidence="2 3" id="KW-0040">ANK repeat</keyword>
<evidence type="ECO:0000313" key="5">
    <source>
        <dbReference type="Proteomes" id="UP000007879"/>
    </source>
</evidence>
<feature type="repeat" description="ANK" evidence="3">
    <location>
        <begin position="300"/>
        <end position="332"/>
    </location>
</feature>
<dbReference type="Pfam" id="PF00023">
    <property type="entry name" value="Ank"/>
    <property type="match status" value="1"/>
</dbReference>
<reference evidence="4" key="2">
    <citation type="submission" date="2024-06" db="UniProtKB">
        <authorList>
            <consortium name="EnsemblMetazoa"/>
        </authorList>
    </citation>
    <scope>IDENTIFICATION</scope>
</reference>
<feature type="repeat" description="ANK" evidence="3">
    <location>
        <begin position="367"/>
        <end position="411"/>
    </location>
</feature>
<dbReference type="EnsemblMetazoa" id="XM_020001699.1">
    <property type="protein sequence ID" value="XP_019857258.1"/>
    <property type="gene ID" value="LOC109585573"/>
</dbReference>
<feature type="repeat" description="ANK" evidence="3">
    <location>
        <begin position="185"/>
        <end position="217"/>
    </location>
</feature>
<keyword evidence="1" id="KW-0677">Repeat</keyword>
<dbReference type="PANTHER" id="PTHR24123:SF33">
    <property type="entry name" value="PROTEIN HOS4"/>
    <property type="match status" value="1"/>
</dbReference>
<feature type="repeat" description="ANK" evidence="3">
    <location>
        <begin position="32"/>
        <end position="54"/>
    </location>
</feature>
<evidence type="ECO:0000256" key="1">
    <source>
        <dbReference type="ARBA" id="ARBA00022737"/>
    </source>
</evidence>
<feature type="repeat" description="ANK" evidence="3">
    <location>
        <begin position="453"/>
        <end position="485"/>
    </location>
</feature>
<dbReference type="PRINTS" id="PR01415">
    <property type="entry name" value="ANKYRIN"/>
</dbReference>
<reference evidence="5" key="1">
    <citation type="journal article" date="2010" name="Nature">
        <title>The Amphimedon queenslandica genome and the evolution of animal complexity.</title>
        <authorList>
            <person name="Srivastava M."/>
            <person name="Simakov O."/>
            <person name="Chapman J."/>
            <person name="Fahey B."/>
            <person name="Gauthier M.E."/>
            <person name="Mitros T."/>
            <person name="Richards G.S."/>
            <person name="Conaco C."/>
            <person name="Dacre M."/>
            <person name="Hellsten U."/>
            <person name="Larroux C."/>
            <person name="Putnam N.H."/>
            <person name="Stanke M."/>
            <person name="Adamska M."/>
            <person name="Darling A."/>
            <person name="Degnan S.M."/>
            <person name="Oakley T.H."/>
            <person name="Plachetzki D.C."/>
            <person name="Zhai Y."/>
            <person name="Adamski M."/>
            <person name="Calcino A."/>
            <person name="Cummins S.F."/>
            <person name="Goodstein D.M."/>
            <person name="Harris C."/>
            <person name="Jackson D.J."/>
            <person name="Leys S.P."/>
            <person name="Shu S."/>
            <person name="Woodcroft B.J."/>
            <person name="Vervoort M."/>
            <person name="Kosik K.S."/>
            <person name="Manning G."/>
            <person name="Degnan B.M."/>
            <person name="Rokhsar D.S."/>
        </authorList>
    </citation>
    <scope>NUCLEOTIDE SEQUENCE [LARGE SCALE GENOMIC DNA]</scope>
</reference>
<dbReference type="RefSeq" id="XP_019857258.1">
    <property type="nucleotide sequence ID" value="XM_020001699.1"/>
</dbReference>
<name>A0AAN0JKM3_AMPQE</name>
<organism evidence="4 5">
    <name type="scientific">Amphimedon queenslandica</name>
    <name type="common">Sponge</name>
    <dbReference type="NCBI Taxonomy" id="400682"/>
    <lineage>
        <taxon>Eukaryota</taxon>
        <taxon>Metazoa</taxon>
        <taxon>Porifera</taxon>
        <taxon>Demospongiae</taxon>
        <taxon>Heteroscleromorpha</taxon>
        <taxon>Haplosclerida</taxon>
        <taxon>Niphatidae</taxon>
        <taxon>Amphimedon</taxon>
    </lineage>
</organism>
<dbReference type="Pfam" id="PF12796">
    <property type="entry name" value="Ank_2"/>
    <property type="match status" value="5"/>
</dbReference>
<feature type="repeat" description="ANK" evidence="3">
    <location>
        <begin position="521"/>
        <end position="553"/>
    </location>
</feature>
<dbReference type="PROSITE" id="PS50088">
    <property type="entry name" value="ANK_REPEAT"/>
    <property type="match status" value="9"/>
</dbReference>
<dbReference type="SUPFAM" id="SSF48403">
    <property type="entry name" value="Ankyrin repeat"/>
    <property type="match status" value="2"/>
</dbReference>
<dbReference type="SMART" id="SM00248">
    <property type="entry name" value="ANK"/>
    <property type="match status" value="12"/>
</dbReference>
<evidence type="ECO:0000256" key="3">
    <source>
        <dbReference type="PROSITE-ProRule" id="PRU00023"/>
    </source>
</evidence>
<dbReference type="InterPro" id="IPR036770">
    <property type="entry name" value="Ankyrin_rpt-contain_sf"/>
</dbReference>
<evidence type="ECO:0000256" key="2">
    <source>
        <dbReference type="ARBA" id="ARBA00023043"/>
    </source>
</evidence>
<dbReference type="PROSITE" id="PS50297">
    <property type="entry name" value="ANK_REP_REGION"/>
    <property type="match status" value="6"/>
</dbReference>
<dbReference type="AlphaFoldDB" id="A0AAN0JKM3"/>
<protein>
    <submittedName>
        <fullName evidence="4">Uncharacterized protein</fullName>
    </submittedName>
</protein>
<accession>A0AAN0JKM3</accession>
<evidence type="ECO:0000313" key="4">
    <source>
        <dbReference type="EnsemblMetazoa" id="XP_019857258.1"/>
    </source>
</evidence>